<evidence type="ECO:0000259" key="2">
    <source>
        <dbReference type="PROSITE" id="PS50943"/>
    </source>
</evidence>
<protein>
    <recommendedName>
        <fullName evidence="2">HTH cro/C1-type domain-containing protein</fullName>
    </recommendedName>
</protein>
<dbReference type="PANTHER" id="PTHR46558">
    <property type="entry name" value="TRACRIPTIONAL REGULATORY PROTEIN-RELATED-RELATED"/>
    <property type="match status" value="1"/>
</dbReference>
<dbReference type="Gene3D" id="1.10.260.40">
    <property type="entry name" value="lambda repressor-like DNA-binding domains"/>
    <property type="match status" value="1"/>
</dbReference>
<dbReference type="InterPro" id="IPR001387">
    <property type="entry name" value="Cro/C1-type_HTH"/>
</dbReference>
<name>M2PA26_9FIRM</name>
<dbReference type="AlphaFoldDB" id="M2PA26"/>
<evidence type="ECO:0000313" key="4">
    <source>
        <dbReference type="Proteomes" id="UP000011758"/>
    </source>
</evidence>
<dbReference type="Pfam" id="PF01381">
    <property type="entry name" value="HTH_3"/>
    <property type="match status" value="1"/>
</dbReference>
<dbReference type="GO" id="GO:0003677">
    <property type="term" value="F:DNA binding"/>
    <property type="evidence" value="ECO:0007669"/>
    <property type="project" value="UniProtKB-KW"/>
</dbReference>
<organism evidence="3 4">
    <name type="scientific">Eggerthia catenaformis OT 569 = DSM 20559</name>
    <dbReference type="NCBI Taxonomy" id="999415"/>
    <lineage>
        <taxon>Bacteria</taxon>
        <taxon>Bacillati</taxon>
        <taxon>Bacillota</taxon>
        <taxon>Erysipelotrichia</taxon>
        <taxon>Erysipelotrichales</taxon>
        <taxon>Coprobacillaceae</taxon>
        <taxon>Eggerthia</taxon>
    </lineage>
</organism>
<dbReference type="PATRIC" id="fig|999415.3.peg.479"/>
<dbReference type="CDD" id="cd00093">
    <property type="entry name" value="HTH_XRE"/>
    <property type="match status" value="1"/>
</dbReference>
<keyword evidence="1" id="KW-0238">DNA-binding</keyword>
<dbReference type="STRING" id="999415.HMPREF9943_00480"/>
<dbReference type="OrthoDB" id="9814553at2"/>
<gene>
    <name evidence="3" type="ORF">HMPREF9943_00480</name>
</gene>
<dbReference type="Proteomes" id="UP000011758">
    <property type="component" value="Unassembled WGS sequence"/>
</dbReference>
<feature type="domain" description="HTH cro/C1-type" evidence="2">
    <location>
        <begin position="12"/>
        <end position="66"/>
    </location>
</feature>
<evidence type="ECO:0000313" key="3">
    <source>
        <dbReference type="EMBL" id="EMD17222.1"/>
    </source>
</evidence>
<dbReference type="SMART" id="SM00530">
    <property type="entry name" value="HTH_XRE"/>
    <property type="match status" value="1"/>
</dbReference>
<sequence length="108" mass="12388">MNNNYENFGQRIKQLRLDKGFTQQEVATELGVTPGYISNVENNRTAMSIQTMVLFAKMIDITLDYLVGIADSKYTDTAVNHELNTELSKLSKKDKEKLLKTIKIWTEQ</sequence>
<dbReference type="BioCyc" id="ECAT999415-HMP:GTTI-496-MONOMER"/>
<dbReference type="SUPFAM" id="SSF47413">
    <property type="entry name" value="lambda repressor-like DNA-binding domains"/>
    <property type="match status" value="1"/>
</dbReference>
<dbReference type="eggNOG" id="COG1396">
    <property type="taxonomic scope" value="Bacteria"/>
</dbReference>
<proteinExistence type="predicted"/>
<dbReference type="RefSeq" id="WP_004801681.1">
    <property type="nucleotide sequence ID" value="NZ_AUGJ01000003.1"/>
</dbReference>
<evidence type="ECO:0000256" key="1">
    <source>
        <dbReference type="ARBA" id="ARBA00023125"/>
    </source>
</evidence>
<accession>M2PA26</accession>
<dbReference type="InterPro" id="IPR010982">
    <property type="entry name" value="Lambda_DNA-bd_dom_sf"/>
</dbReference>
<dbReference type="PANTHER" id="PTHR46558:SF11">
    <property type="entry name" value="HTH-TYPE TRANSCRIPTIONAL REGULATOR XRE"/>
    <property type="match status" value="1"/>
</dbReference>
<keyword evidence="4" id="KW-1185">Reference proteome</keyword>
<reference evidence="3 4" key="1">
    <citation type="submission" date="2013-02" db="EMBL/GenBank/DDBJ databases">
        <title>The Genome Sequence of Lactobacillus catenaformis F0143.</title>
        <authorList>
            <consortium name="The Broad Institute Genome Sequencing Platform"/>
            <person name="Earl A."/>
            <person name="Ward D."/>
            <person name="Feldgarden M."/>
            <person name="Gevers D."/>
            <person name="Izard J."/>
            <person name="Blanton J.M."/>
            <person name="Mathney J."/>
            <person name="Dewhirst F.E."/>
            <person name="Young S.K."/>
            <person name="Zeng Q."/>
            <person name="Gargeya S."/>
            <person name="Fitzgerald M."/>
            <person name="Haas B."/>
            <person name="Abouelleil A."/>
            <person name="Alvarado L."/>
            <person name="Arachchi H.M."/>
            <person name="Berlin A."/>
            <person name="Chapman S.B."/>
            <person name="Gearin G."/>
            <person name="Goldberg J."/>
            <person name="Griggs A."/>
            <person name="Gujja S."/>
            <person name="Hansen M."/>
            <person name="Heiman D."/>
            <person name="Howarth C."/>
            <person name="Larimer J."/>
            <person name="Lui A."/>
            <person name="MacDonald P.J.P."/>
            <person name="McCowen C."/>
            <person name="Montmayeur A."/>
            <person name="Murphy C."/>
            <person name="Neiman D."/>
            <person name="Pearson M."/>
            <person name="Priest M."/>
            <person name="Roberts A."/>
            <person name="Saif S."/>
            <person name="Shea T."/>
            <person name="Sisk P."/>
            <person name="Stolte C."/>
            <person name="Sykes S."/>
            <person name="Wortman J."/>
            <person name="Nusbaum C."/>
            <person name="Birren B."/>
        </authorList>
    </citation>
    <scope>NUCLEOTIDE SEQUENCE [LARGE SCALE GENOMIC DNA]</scope>
    <source>
        <strain evidence="3 4">OT 569</strain>
    </source>
</reference>
<comment type="caution">
    <text evidence="3">The sequence shown here is derived from an EMBL/GenBank/DDBJ whole genome shotgun (WGS) entry which is preliminary data.</text>
</comment>
<dbReference type="PROSITE" id="PS50943">
    <property type="entry name" value="HTH_CROC1"/>
    <property type="match status" value="1"/>
</dbReference>
<dbReference type="EMBL" id="AGEJ01000009">
    <property type="protein sequence ID" value="EMD17222.1"/>
    <property type="molecule type" value="Genomic_DNA"/>
</dbReference>